<sequence>MLDDSAATAETWPTAYPEGYAVVDVETTGLARDDRIVSAAVYRLDARGEVEDQWYTLVNPERDPGPVWIHGLTREVLAGAPLFAEIADAFAERLADRVLVAHNALFDWSMIAREYARAGRTAPVSRRLCTIALAKELSLPLPNHKLESLAAHFGVVQQRAHHALDDARVLAEAFRPSLRAAARDGVRLPLLECRPLTEWSDSPAGGARIGHQPSYGHRPPGGSASYGSYGTWRPSRRRPACPHPNPGRYVPGQPLKQGMRVAFSGDTSVDRELLEDRAFDAGLHIASSVSRLTSLLVTNDPDSVTSKAAKARAFGTPVLDEAAFTQLLRDVAPGGAVPGPAGPGTAPPGGAVG</sequence>
<dbReference type="NCBIfam" id="TIGR00573">
    <property type="entry name" value="dnaq"/>
    <property type="match status" value="1"/>
</dbReference>
<dbReference type="Proteomes" id="UP000005940">
    <property type="component" value="Chromosome"/>
</dbReference>
<keyword evidence="3 6" id="KW-0269">Exonuclease</keyword>
<feature type="domain" description="Exonuclease" evidence="5">
    <location>
        <begin position="19"/>
        <end position="183"/>
    </location>
</feature>
<keyword evidence="1" id="KW-0540">Nuclease</keyword>
<evidence type="ECO:0000259" key="5">
    <source>
        <dbReference type="SMART" id="SM00479"/>
    </source>
</evidence>
<feature type="compositionally biased region" description="Low complexity" evidence="4">
    <location>
        <begin position="221"/>
        <end position="230"/>
    </location>
</feature>
<keyword evidence="2" id="KW-0378">Hydrolase</keyword>
<feature type="region of interest" description="Disordered" evidence="4">
    <location>
        <begin position="334"/>
        <end position="353"/>
    </location>
</feature>
<evidence type="ECO:0000313" key="6">
    <source>
        <dbReference type="EMBL" id="QKM70395.1"/>
    </source>
</evidence>
<evidence type="ECO:0000256" key="2">
    <source>
        <dbReference type="ARBA" id="ARBA00022801"/>
    </source>
</evidence>
<dbReference type="FunFam" id="3.30.420.10:FF:000045">
    <property type="entry name" value="3'-5' exonuclease DinG"/>
    <property type="match status" value="1"/>
</dbReference>
<dbReference type="AlphaFoldDB" id="A0A7G3ULX4"/>
<dbReference type="InterPro" id="IPR036420">
    <property type="entry name" value="BRCT_dom_sf"/>
</dbReference>
<dbReference type="InterPro" id="IPR036397">
    <property type="entry name" value="RNaseH_sf"/>
</dbReference>
<dbReference type="SUPFAM" id="SSF52113">
    <property type="entry name" value="BRCT domain"/>
    <property type="match status" value="1"/>
</dbReference>
<dbReference type="Pfam" id="PF00929">
    <property type="entry name" value="RNase_T"/>
    <property type="match status" value="1"/>
</dbReference>
<dbReference type="GO" id="GO:0005829">
    <property type="term" value="C:cytosol"/>
    <property type="evidence" value="ECO:0007669"/>
    <property type="project" value="TreeGrafter"/>
</dbReference>
<proteinExistence type="predicted"/>
<dbReference type="SUPFAM" id="SSF53098">
    <property type="entry name" value="Ribonuclease H-like"/>
    <property type="match status" value="1"/>
</dbReference>
<dbReference type="GO" id="GO:0008408">
    <property type="term" value="F:3'-5' exonuclease activity"/>
    <property type="evidence" value="ECO:0007669"/>
    <property type="project" value="TreeGrafter"/>
</dbReference>
<dbReference type="InterPro" id="IPR012337">
    <property type="entry name" value="RNaseH-like_sf"/>
</dbReference>
<accession>A0A7G3ULX4</accession>
<dbReference type="GO" id="GO:0003887">
    <property type="term" value="F:DNA-directed DNA polymerase activity"/>
    <property type="evidence" value="ECO:0007669"/>
    <property type="project" value="InterPro"/>
</dbReference>
<evidence type="ECO:0000256" key="4">
    <source>
        <dbReference type="SAM" id="MobiDB-lite"/>
    </source>
</evidence>
<dbReference type="PANTHER" id="PTHR30231:SF4">
    <property type="entry name" value="PROTEIN NEN2"/>
    <property type="match status" value="1"/>
</dbReference>
<dbReference type="SMART" id="SM00479">
    <property type="entry name" value="EXOIII"/>
    <property type="match status" value="1"/>
</dbReference>
<protein>
    <submittedName>
        <fullName evidence="6">DEDDh family exonuclease</fullName>
    </submittedName>
</protein>
<evidence type="ECO:0000313" key="7">
    <source>
        <dbReference type="Proteomes" id="UP000005940"/>
    </source>
</evidence>
<dbReference type="PANTHER" id="PTHR30231">
    <property type="entry name" value="DNA POLYMERASE III SUBUNIT EPSILON"/>
    <property type="match status" value="1"/>
</dbReference>
<evidence type="ECO:0000256" key="3">
    <source>
        <dbReference type="ARBA" id="ARBA00022839"/>
    </source>
</evidence>
<dbReference type="Pfam" id="PF00533">
    <property type="entry name" value="BRCT"/>
    <property type="match status" value="1"/>
</dbReference>
<dbReference type="GO" id="GO:0006260">
    <property type="term" value="P:DNA replication"/>
    <property type="evidence" value="ECO:0007669"/>
    <property type="project" value="InterPro"/>
</dbReference>
<dbReference type="GO" id="GO:0003677">
    <property type="term" value="F:DNA binding"/>
    <property type="evidence" value="ECO:0007669"/>
    <property type="project" value="InterPro"/>
</dbReference>
<name>A0A7G3ULX4_STRT9</name>
<organism evidence="6 7">
    <name type="scientific">Streptomyces tsukubensis (strain DSM 42081 / NBRC 108919 / NRRL 18488 / 9993)</name>
    <dbReference type="NCBI Taxonomy" id="1114943"/>
    <lineage>
        <taxon>Bacteria</taxon>
        <taxon>Bacillati</taxon>
        <taxon>Actinomycetota</taxon>
        <taxon>Actinomycetes</taxon>
        <taxon>Kitasatosporales</taxon>
        <taxon>Streptomycetaceae</taxon>
        <taxon>Streptomyces</taxon>
    </lineage>
</organism>
<dbReference type="InterPro" id="IPR013520">
    <property type="entry name" value="Ribonucl_H"/>
</dbReference>
<reference evidence="6 7" key="1">
    <citation type="journal article" date="2012" name="J. Bacteriol.">
        <title>Draft genome of Streptomyces tsukubaensis NRRL 18488, the producer of the clinically important immunosuppressant tacrolimus (FK506).</title>
        <authorList>
            <person name="Barreiro C."/>
            <person name="Prieto C."/>
            <person name="Sola-Landa A."/>
            <person name="Solera E."/>
            <person name="Martinez-Castro M."/>
            <person name="Perez-Redondo R."/>
            <person name="Garcia-Estrada C."/>
            <person name="Aparicio J.F."/>
            <person name="Fernandez-Martinez L.T."/>
            <person name="Santos-Aberturas J."/>
            <person name="Salehi-Najafabadi Z."/>
            <person name="Rodriguez-Garcia A."/>
            <person name="Tauch A."/>
            <person name="Martin J.F."/>
        </authorList>
    </citation>
    <scope>NUCLEOTIDE SEQUENCE [LARGE SCALE GENOMIC DNA]</scope>
    <source>
        <strain evidence="7">DSM 42081 / NBRC 108919 / NRRL 18488 / 9993</strain>
    </source>
</reference>
<dbReference type="Gene3D" id="3.40.50.10190">
    <property type="entry name" value="BRCT domain"/>
    <property type="match status" value="1"/>
</dbReference>
<feature type="region of interest" description="Disordered" evidence="4">
    <location>
        <begin position="202"/>
        <end position="254"/>
    </location>
</feature>
<dbReference type="Gene3D" id="3.30.420.10">
    <property type="entry name" value="Ribonuclease H-like superfamily/Ribonuclease H"/>
    <property type="match status" value="1"/>
</dbReference>
<gene>
    <name evidence="6" type="ORF">STSU_027960</name>
</gene>
<dbReference type="InterPro" id="IPR001357">
    <property type="entry name" value="BRCT_dom"/>
</dbReference>
<dbReference type="RefSeq" id="WP_130584518.1">
    <property type="nucleotide sequence ID" value="NZ_CP029159.1"/>
</dbReference>
<dbReference type="NCBIfam" id="NF004719">
    <property type="entry name" value="PRK06063.1"/>
    <property type="match status" value="1"/>
</dbReference>
<evidence type="ECO:0000256" key="1">
    <source>
        <dbReference type="ARBA" id="ARBA00022722"/>
    </source>
</evidence>
<dbReference type="InterPro" id="IPR006054">
    <property type="entry name" value="DnaQ"/>
</dbReference>
<dbReference type="CDD" id="cd06127">
    <property type="entry name" value="DEDDh"/>
    <property type="match status" value="1"/>
</dbReference>
<keyword evidence="7" id="KW-1185">Reference proteome</keyword>
<dbReference type="EMBL" id="CP029159">
    <property type="protein sequence ID" value="QKM70395.1"/>
    <property type="molecule type" value="Genomic_DNA"/>
</dbReference>